<dbReference type="EMBL" id="RKMH01000013">
    <property type="protein sequence ID" value="RPA58078.1"/>
    <property type="molecule type" value="Genomic_DNA"/>
</dbReference>
<keyword evidence="3" id="KW-1185">Reference proteome</keyword>
<sequence>MTELSADTANISEVAGQLGKLADRLNGVLNTADAALSPQPAGSDEVSVRAAATMGQVHQAFRKAGDGGVAELREISDAVATVSSSLADTDTDQGFITT</sequence>
<evidence type="ECO:0000313" key="2">
    <source>
        <dbReference type="EMBL" id="RPA58078.1"/>
    </source>
</evidence>
<dbReference type="Proteomes" id="UP000267536">
    <property type="component" value="Unassembled WGS sequence"/>
</dbReference>
<comment type="caution">
    <text evidence="2">The sequence shown here is derived from an EMBL/GenBank/DDBJ whole genome shotgun (WGS) entry which is preliminary data.</text>
</comment>
<accession>A0A3N4G7L3</accession>
<dbReference type="AlphaFoldDB" id="A0A3N4G7L3"/>
<dbReference type="Gene3D" id="1.10.287.850">
    <property type="entry name" value="HP0062-like domain"/>
    <property type="match status" value="1"/>
</dbReference>
<dbReference type="InterPro" id="IPR000084">
    <property type="entry name" value="PE-PGRS_N"/>
</dbReference>
<reference evidence="2 3" key="1">
    <citation type="submission" date="2018-11" db="EMBL/GenBank/DDBJ databases">
        <title>Draft genome sequence of Gordonia sp. RS15-1S isolated from rice stems.</title>
        <authorList>
            <person name="Muangham S."/>
        </authorList>
    </citation>
    <scope>NUCLEOTIDE SEQUENCE [LARGE SCALE GENOMIC DNA]</scope>
    <source>
        <strain evidence="2 3">RS15-1S</strain>
    </source>
</reference>
<evidence type="ECO:0000259" key="1">
    <source>
        <dbReference type="Pfam" id="PF00934"/>
    </source>
</evidence>
<feature type="domain" description="PE" evidence="1">
    <location>
        <begin position="5"/>
        <end position="92"/>
    </location>
</feature>
<proteinExistence type="predicted"/>
<dbReference type="OrthoDB" id="4636567at2"/>
<evidence type="ECO:0000313" key="3">
    <source>
        <dbReference type="Proteomes" id="UP000267536"/>
    </source>
</evidence>
<protein>
    <submittedName>
        <fullName evidence="2">PE family protein</fullName>
    </submittedName>
</protein>
<name>A0A3N4G7L3_9ACTN</name>
<organism evidence="2 3">
    <name type="scientific">Gordonia oryzae</name>
    <dbReference type="NCBI Taxonomy" id="2487349"/>
    <lineage>
        <taxon>Bacteria</taxon>
        <taxon>Bacillati</taxon>
        <taxon>Actinomycetota</taxon>
        <taxon>Actinomycetes</taxon>
        <taxon>Mycobacteriales</taxon>
        <taxon>Gordoniaceae</taxon>
        <taxon>Gordonia</taxon>
    </lineage>
</organism>
<dbReference type="Pfam" id="PF00934">
    <property type="entry name" value="PE"/>
    <property type="match status" value="1"/>
</dbReference>
<dbReference type="RefSeq" id="WP_123932109.1">
    <property type="nucleotide sequence ID" value="NZ_JBPSDP010000013.1"/>
</dbReference>
<gene>
    <name evidence="2" type="ORF">EF294_16910</name>
</gene>